<evidence type="ECO:0000313" key="7">
    <source>
        <dbReference type="Proteomes" id="UP001155145"/>
    </source>
</evidence>
<organism evidence="4 7">
    <name type="scientific">Arthrobacter zhangbolii</name>
    <dbReference type="NCBI Taxonomy" id="2886936"/>
    <lineage>
        <taxon>Bacteria</taxon>
        <taxon>Bacillati</taxon>
        <taxon>Actinomycetota</taxon>
        <taxon>Actinomycetes</taxon>
        <taxon>Micrococcales</taxon>
        <taxon>Micrococcaceae</taxon>
        <taxon>Arthrobacter</taxon>
    </lineage>
</organism>
<dbReference type="Pfam" id="PF08450">
    <property type="entry name" value="SGL"/>
    <property type="match status" value="1"/>
</dbReference>
<feature type="binding site" evidence="2">
    <location>
        <position position="147"/>
    </location>
    <ligand>
        <name>a divalent metal cation</name>
        <dbReference type="ChEBI" id="CHEBI:60240"/>
    </ligand>
</feature>
<dbReference type="PRINTS" id="PR01790">
    <property type="entry name" value="SMP30FAMILY"/>
</dbReference>
<feature type="domain" description="SMP-30/Gluconolactonase/LRE-like region" evidence="3">
    <location>
        <begin position="13"/>
        <end position="251"/>
    </location>
</feature>
<feature type="binding site" evidence="2">
    <location>
        <position position="194"/>
    </location>
    <ligand>
        <name>a divalent metal cation</name>
        <dbReference type="ChEBI" id="CHEBI:60240"/>
    </ligand>
</feature>
<dbReference type="RefSeq" id="WP_227902035.1">
    <property type="nucleotide sequence ID" value="NZ_CP094984.1"/>
</dbReference>
<evidence type="ECO:0000313" key="6">
    <source>
        <dbReference type="Proteomes" id="UP000829758"/>
    </source>
</evidence>
<evidence type="ECO:0000259" key="3">
    <source>
        <dbReference type="Pfam" id="PF08450"/>
    </source>
</evidence>
<dbReference type="PANTHER" id="PTHR47572">
    <property type="entry name" value="LIPOPROTEIN-RELATED"/>
    <property type="match status" value="1"/>
</dbReference>
<comment type="cofactor">
    <cofactor evidence="2">
        <name>Zn(2+)</name>
        <dbReference type="ChEBI" id="CHEBI:29105"/>
    </cofactor>
    <text evidence="2">Binds 1 divalent metal cation per subunit.</text>
</comment>
<evidence type="ECO:0000313" key="4">
    <source>
        <dbReference type="EMBL" id="MCC3271641.1"/>
    </source>
</evidence>
<feature type="binding site" evidence="2">
    <location>
        <position position="98"/>
    </location>
    <ligand>
        <name>substrate</name>
    </ligand>
</feature>
<accession>A0A9X1M5J4</accession>
<name>A0A9X1M5J4_9MICC</name>
<feature type="active site" description="Proton donor/acceptor" evidence="1">
    <location>
        <position position="194"/>
    </location>
</feature>
<keyword evidence="2" id="KW-0862">Zinc</keyword>
<dbReference type="Proteomes" id="UP000829758">
    <property type="component" value="Chromosome"/>
</dbReference>
<dbReference type="Proteomes" id="UP001155145">
    <property type="component" value="Unassembled WGS sequence"/>
</dbReference>
<dbReference type="AlphaFoldDB" id="A0A9X1M5J4"/>
<dbReference type="SUPFAM" id="SSF63829">
    <property type="entry name" value="Calcium-dependent phosphotriesterase"/>
    <property type="match status" value="1"/>
</dbReference>
<evidence type="ECO:0000313" key="5">
    <source>
        <dbReference type="EMBL" id="UON93526.1"/>
    </source>
</evidence>
<dbReference type="EMBL" id="JAJFZT010000001">
    <property type="protein sequence ID" value="MCC3271641.1"/>
    <property type="molecule type" value="Genomic_DNA"/>
</dbReference>
<dbReference type="InterPro" id="IPR013658">
    <property type="entry name" value="SGL"/>
</dbReference>
<proteinExistence type="predicted"/>
<keyword evidence="2" id="KW-0479">Metal-binding</keyword>
<keyword evidence="6" id="KW-1185">Reference proteome</keyword>
<dbReference type="Gene3D" id="2.120.10.30">
    <property type="entry name" value="TolB, C-terminal domain"/>
    <property type="match status" value="1"/>
</dbReference>
<gene>
    <name evidence="4" type="ORF">LJ755_02695</name>
    <name evidence="5" type="ORF">MUK71_07995</name>
</gene>
<reference evidence="4" key="1">
    <citation type="submission" date="2021-10" db="EMBL/GenBank/DDBJ databases">
        <title>Novel species in genus Arthrobacter.</title>
        <authorList>
            <person name="Liu Y."/>
        </authorList>
    </citation>
    <scope>NUCLEOTIDE SEQUENCE</scope>
    <source>
        <strain evidence="4">Zg-Y462</strain>
        <strain evidence="6">zg-Y462</strain>
    </source>
</reference>
<feature type="binding site" evidence="2">
    <location>
        <position position="15"/>
    </location>
    <ligand>
        <name>a divalent metal cation</name>
        <dbReference type="ChEBI" id="CHEBI:60240"/>
    </ligand>
</feature>
<evidence type="ECO:0000256" key="1">
    <source>
        <dbReference type="PIRSR" id="PIRSR605511-1"/>
    </source>
</evidence>
<protein>
    <submittedName>
        <fullName evidence="4">SMP-30/gluconolactonase/LRE family protein</fullName>
    </submittedName>
</protein>
<dbReference type="InterPro" id="IPR005511">
    <property type="entry name" value="SMP-30"/>
</dbReference>
<dbReference type="InterPro" id="IPR011042">
    <property type="entry name" value="6-blade_b-propeller_TolB-like"/>
</dbReference>
<dbReference type="GO" id="GO:0046872">
    <property type="term" value="F:metal ion binding"/>
    <property type="evidence" value="ECO:0007669"/>
    <property type="project" value="UniProtKB-KW"/>
</dbReference>
<dbReference type="EMBL" id="CP094984">
    <property type="protein sequence ID" value="UON93526.1"/>
    <property type="molecule type" value="Genomic_DNA"/>
</dbReference>
<dbReference type="InterPro" id="IPR051262">
    <property type="entry name" value="SMP-30/CGR1_Lactonase"/>
</dbReference>
<dbReference type="PANTHER" id="PTHR47572:SF5">
    <property type="entry name" value="BLR2277 PROTEIN"/>
    <property type="match status" value="1"/>
</dbReference>
<sequence>MAEPATLASGIGMGESARWHGNEFWFADWTAGTISALDRQGNIRRAAAVPSFPISFDWLPDGRMVVVSGSDGTVLVEVPHAGLVPLADLRRLSEHPWNEIAVHPGGNAYVNGIGADYAAGAGSDGIIALVRPDGSAETVARGLSFPNGMLVSEDGSTLVVAESNAGRLASFTINADGTLTPAGEWAGVPGSAPDGICWDGAGGIWFAEVPGERCVRIRPGGDVVESVQLEQGCFSCAVGGDDGGLLFMMTAQWPEAMDPMAGNTGRVLGLRVGGPQHP</sequence>
<evidence type="ECO:0000256" key="2">
    <source>
        <dbReference type="PIRSR" id="PIRSR605511-2"/>
    </source>
</evidence>